<dbReference type="SUPFAM" id="SSF141000">
    <property type="entry name" value="Glu-tRNAGln amidotransferase C subunit"/>
    <property type="match status" value="1"/>
</dbReference>
<comment type="subunit">
    <text evidence="1">Heterotrimer of A, B and C subunits.</text>
</comment>
<dbReference type="Proteomes" id="UP001041814">
    <property type="component" value="Unassembled WGS sequence"/>
</dbReference>
<name>A0ABS1DXK4_RUBGE</name>
<dbReference type="HAMAP" id="MF_00122">
    <property type="entry name" value="GatC"/>
    <property type="match status" value="1"/>
</dbReference>
<dbReference type="EC" id="6.3.5.-" evidence="1"/>
<protein>
    <recommendedName>
        <fullName evidence="1">Aspartyl/glutamyl-tRNA(Asn/Gln) amidotransferase subunit C</fullName>
        <shortName evidence="1">Asp/Glu-ADT subunit C</shortName>
        <ecNumber evidence="1">6.3.5.-</ecNumber>
    </recommendedName>
</protein>
<gene>
    <name evidence="1" type="primary">gatC</name>
    <name evidence="2" type="ORF">CKO43_15060</name>
</gene>
<comment type="function">
    <text evidence="1">Allows the formation of correctly charged Asn-tRNA(Asn) or Gln-tRNA(Gln) through the transamidation of misacylated Asp-tRNA(Asn) or Glu-tRNA(Gln) in organisms which lack either or both of asparaginyl-tRNA or glutaminyl-tRNA synthetases. The reaction takes place in the presence of glutamine and ATP through an activated phospho-Asp-tRNA(Asn) or phospho-Glu-tRNA(Gln).</text>
</comment>
<keyword evidence="1" id="KW-0547">Nucleotide-binding</keyword>
<proteinExistence type="inferred from homology"/>
<keyword evidence="3" id="KW-1185">Reference proteome</keyword>
<organism evidence="2 3">
    <name type="scientific">Rubrivivax gelatinosus</name>
    <name type="common">Rhodocyclus gelatinosus</name>
    <name type="synonym">Rhodopseudomonas gelatinosa</name>
    <dbReference type="NCBI Taxonomy" id="28068"/>
    <lineage>
        <taxon>Bacteria</taxon>
        <taxon>Pseudomonadati</taxon>
        <taxon>Pseudomonadota</taxon>
        <taxon>Betaproteobacteria</taxon>
        <taxon>Burkholderiales</taxon>
        <taxon>Sphaerotilaceae</taxon>
        <taxon>Rubrivivax</taxon>
    </lineage>
</organism>
<dbReference type="PANTHER" id="PTHR15004:SF0">
    <property type="entry name" value="GLUTAMYL-TRNA(GLN) AMIDOTRANSFERASE SUBUNIT C, MITOCHONDRIAL"/>
    <property type="match status" value="1"/>
</dbReference>
<evidence type="ECO:0000313" key="2">
    <source>
        <dbReference type="EMBL" id="MBK1714094.1"/>
    </source>
</evidence>
<comment type="caution">
    <text evidence="2">The sequence shown here is derived from an EMBL/GenBank/DDBJ whole genome shotgun (WGS) entry which is preliminary data.</text>
</comment>
<comment type="catalytic activity">
    <reaction evidence="1">
        <text>L-aspartyl-tRNA(Asn) + L-glutamine + ATP + H2O = L-asparaginyl-tRNA(Asn) + L-glutamate + ADP + phosphate + 2 H(+)</text>
        <dbReference type="Rhea" id="RHEA:14513"/>
        <dbReference type="Rhea" id="RHEA-COMP:9674"/>
        <dbReference type="Rhea" id="RHEA-COMP:9677"/>
        <dbReference type="ChEBI" id="CHEBI:15377"/>
        <dbReference type="ChEBI" id="CHEBI:15378"/>
        <dbReference type="ChEBI" id="CHEBI:29985"/>
        <dbReference type="ChEBI" id="CHEBI:30616"/>
        <dbReference type="ChEBI" id="CHEBI:43474"/>
        <dbReference type="ChEBI" id="CHEBI:58359"/>
        <dbReference type="ChEBI" id="CHEBI:78515"/>
        <dbReference type="ChEBI" id="CHEBI:78516"/>
        <dbReference type="ChEBI" id="CHEBI:456216"/>
    </reaction>
</comment>
<keyword evidence="1" id="KW-0067">ATP-binding</keyword>
<dbReference type="Pfam" id="PF02686">
    <property type="entry name" value="GatC"/>
    <property type="match status" value="1"/>
</dbReference>
<dbReference type="EMBL" id="NRRU01000055">
    <property type="protein sequence ID" value="MBK1714094.1"/>
    <property type="molecule type" value="Genomic_DNA"/>
</dbReference>
<dbReference type="NCBIfam" id="TIGR00135">
    <property type="entry name" value="gatC"/>
    <property type="match status" value="1"/>
</dbReference>
<dbReference type="InterPro" id="IPR036113">
    <property type="entry name" value="Asp/Glu-ADT_sf_sub_c"/>
</dbReference>
<comment type="catalytic activity">
    <reaction evidence="1">
        <text>L-glutamyl-tRNA(Gln) + L-glutamine + ATP + H2O = L-glutaminyl-tRNA(Gln) + L-glutamate + ADP + phosphate + H(+)</text>
        <dbReference type="Rhea" id="RHEA:17521"/>
        <dbReference type="Rhea" id="RHEA-COMP:9681"/>
        <dbReference type="Rhea" id="RHEA-COMP:9684"/>
        <dbReference type="ChEBI" id="CHEBI:15377"/>
        <dbReference type="ChEBI" id="CHEBI:15378"/>
        <dbReference type="ChEBI" id="CHEBI:29985"/>
        <dbReference type="ChEBI" id="CHEBI:30616"/>
        <dbReference type="ChEBI" id="CHEBI:43474"/>
        <dbReference type="ChEBI" id="CHEBI:58359"/>
        <dbReference type="ChEBI" id="CHEBI:78520"/>
        <dbReference type="ChEBI" id="CHEBI:78521"/>
        <dbReference type="ChEBI" id="CHEBI:456216"/>
    </reaction>
</comment>
<sequence length="99" mass="10931">MALTPQDVSRIAHLARLELQPDEEARMLAQLNEFFGIVEKMSAVDTGGVEPLYTPLSAVQDVALRLREDRVTEGNEREANQKSAPAVDDGLFLVPKVIE</sequence>
<keyword evidence="1" id="KW-0648">Protein biosynthesis</keyword>
<dbReference type="RefSeq" id="WP_200231549.1">
    <property type="nucleotide sequence ID" value="NZ_NRRT01000074.1"/>
</dbReference>
<comment type="similarity">
    <text evidence="1">Belongs to the GatC family.</text>
</comment>
<evidence type="ECO:0000313" key="3">
    <source>
        <dbReference type="Proteomes" id="UP001041814"/>
    </source>
</evidence>
<evidence type="ECO:0000256" key="1">
    <source>
        <dbReference type="HAMAP-Rule" id="MF_00122"/>
    </source>
</evidence>
<reference evidence="2" key="1">
    <citation type="submission" date="2017-08" db="EMBL/GenBank/DDBJ databases">
        <authorList>
            <person name="Imhoff J.F."/>
            <person name="Rahn T."/>
            <person name="Kuenzel S."/>
            <person name="Neulinger S.C."/>
        </authorList>
    </citation>
    <scope>NUCLEOTIDE SEQUENCE</scope>
    <source>
        <strain evidence="2">IM 151</strain>
    </source>
</reference>
<dbReference type="Gene3D" id="1.10.20.60">
    <property type="entry name" value="Glu-tRNAGln amidotransferase C subunit, N-terminal domain"/>
    <property type="match status" value="1"/>
</dbReference>
<accession>A0ABS1DXK4</accession>
<keyword evidence="1" id="KW-0436">Ligase</keyword>
<dbReference type="PANTHER" id="PTHR15004">
    <property type="entry name" value="GLUTAMYL-TRNA(GLN) AMIDOTRANSFERASE SUBUNIT C, MITOCHONDRIAL"/>
    <property type="match status" value="1"/>
</dbReference>
<reference evidence="2" key="2">
    <citation type="journal article" date="2020" name="Microorganisms">
        <title>Osmotic Adaptation and Compatible Solute Biosynthesis of Phototrophic Bacteria as Revealed from Genome Analyses.</title>
        <authorList>
            <person name="Imhoff J.F."/>
            <person name="Rahn T."/>
            <person name="Kunzel S."/>
            <person name="Keller A."/>
            <person name="Neulinger S.C."/>
        </authorList>
    </citation>
    <scope>NUCLEOTIDE SEQUENCE</scope>
    <source>
        <strain evidence="2">IM 151</strain>
    </source>
</reference>
<dbReference type="InterPro" id="IPR003837">
    <property type="entry name" value="GatC"/>
</dbReference>